<dbReference type="GO" id="GO:0016747">
    <property type="term" value="F:acyltransferase activity, transferring groups other than amino-acyl groups"/>
    <property type="evidence" value="ECO:0007669"/>
    <property type="project" value="InterPro"/>
</dbReference>
<name>H8Z4K2_9GAMM</name>
<dbReference type="InterPro" id="IPR016181">
    <property type="entry name" value="Acyl_CoA_acyltransferase"/>
</dbReference>
<dbReference type="HOGENOM" id="CLU_120432_0_0_6"/>
<feature type="domain" description="N-acetyltransferase" evidence="1">
    <location>
        <begin position="6"/>
        <end position="197"/>
    </location>
</feature>
<dbReference type="RefSeq" id="WP_009150662.1">
    <property type="nucleotide sequence ID" value="NZ_CP121471.1"/>
</dbReference>
<dbReference type="InterPro" id="IPR000182">
    <property type="entry name" value="GNAT_dom"/>
</dbReference>
<sequence length="212" mass="24262">MTAPDIKISPITGPELIENLPALAALRIAVFREYPYLYDGDSKYEMRYLRTYSESPDSIIVLATDGDQVIGASTAVPMRHAPEEAREPFDGFGIDPDRVFYLGESVLYPQYRGRGIGSRFFEERERHAERIGGFDYYAFCAVERAQDDPRRPIDYRSLHAFWQRRGYDREPQLYTCFNWREIGEAQESSKPMVFWLKPVGANAASPAPESAD</sequence>
<dbReference type="Gene3D" id="3.40.630.30">
    <property type="match status" value="1"/>
</dbReference>
<reference evidence="3" key="1">
    <citation type="submission" date="2011-06" db="EMBL/GenBank/DDBJ databases">
        <authorList>
            <consortium name="US DOE Joint Genome Institute (JGI-PGF)"/>
            <person name="Lucas S."/>
            <person name="Han J."/>
            <person name="Lapidus A."/>
            <person name="Cheng J.-F."/>
            <person name="Goodwin L."/>
            <person name="Pitluck S."/>
            <person name="Peters L."/>
            <person name="Land M.L."/>
            <person name="Hauser L."/>
            <person name="Vogl K."/>
            <person name="Liu Z."/>
            <person name="Overmann J."/>
            <person name="Frigaard N.-U."/>
            <person name="Bryant D.A."/>
            <person name="Woyke T.J."/>
        </authorList>
    </citation>
    <scope>NUCLEOTIDE SEQUENCE [LARGE SCALE GENOMIC DNA]</scope>
    <source>
        <strain evidence="3">970</strain>
    </source>
</reference>
<dbReference type="PROSITE" id="PS51186">
    <property type="entry name" value="GNAT"/>
    <property type="match status" value="1"/>
</dbReference>
<dbReference type="OrthoDB" id="187903at2"/>
<dbReference type="EMBL" id="JH603170">
    <property type="protein sequence ID" value="EIC20259.1"/>
    <property type="molecule type" value="Genomic_DNA"/>
</dbReference>
<evidence type="ECO:0000313" key="2">
    <source>
        <dbReference type="EMBL" id="EIC20259.1"/>
    </source>
</evidence>
<dbReference type="CDD" id="cd04301">
    <property type="entry name" value="NAT_SF"/>
    <property type="match status" value="1"/>
</dbReference>
<dbReference type="eggNOG" id="COG0454">
    <property type="taxonomic scope" value="Bacteria"/>
</dbReference>
<accession>H8Z4K2</accession>
<keyword evidence="2" id="KW-0808">Transferase</keyword>
<organism evidence="2 3">
    <name type="scientific">Thiorhodovibrio frisius</name>
    <dbReference type="NCBI Taxonomy" id="631362"/>
    <lineage>
        <taxon>Bacteria</taxon>
        <taxon>Pseudomonadati</taxon>
        <taxon>Pseudomonadota</taxon>
        <taxon>Gammaproteobacteria</taxon>
        <taxon>Chromatiales</taxon>
        <taxon>Chromatiaceae</taxon>
        <taxon>Thiorhodovibrio</taxon>
    </lineage>
</organism>
<dbReference type="SUPFAM" id="SSF55729">
    <property type="entry name" value="Acyl-CoA N-acyltransferases (Nat)"/>
    <property type="match status" value="1"/>
</dbReference>
<reference evidence="2 3" key="2">
    <citation type="submission" date="2011-11" db="EMBL/GenBank/DDBJ databases">
        <authorList>
            <consortium name="US DOE Joint Genome Institute"/>
            <person name="Lucas S."/>
            <person name="Han J."/>
            <person name="Lapidus A."/>
            <person name="Cheng J.-F."/>
            <person name="Goodwin L."/>
            <person name="Pitluck S."/>
            <person name="Peters L."/>
            <person name="Ovchinnikova G."/>
            <person name="Zhang X."/>
            <person name="Detter J.C."/>
            <person name="Han C."/>
            <person name="Tapia R."/>
            <person name="Land M."/>
            <person name="Hauser L."/>
            <person name="Kyrpides N."/>
            <person name="Ivanova N."/>
            <person name="Pagani I."/>
            <person name="Vogl K."/>
            <person name="Liu Z."/>
            <person name="Overmann J."/>
            <person name="Frigaard N.-U."/>
            <person name="Bryant D."/>
            <person name="Woyke T."/>
        </authorList>
    </citation>
    <scope>NUCLEOTIDE SEQUENCE [LARGE SCALE GENOMIC DNA]</scope>
    <source>
        <strain evidence="2 3">970</strain>
    </source>
</reference>
<dbReference type="Pfam" id="PF00583">
    <property type="entry name" value="Acetyltransf_1"/>
    <property type="match status" value="1"/>
</dbReference>
<dbReference type="Proteomes" id="UP000002964">
    <property type="component" value="Unassembled WGS sequence"/>
</dbReference>
<evidence type="ECO:0000313" key="3">
    <source>
        <dbReference type="Proteomes" id="UP000002964"/>
    </source>
</evidence>
<dbReference type="AlphaFoldDB" id="H8Z4K2"/>
<proteinExistence type="predicted"/>
<gene>
    <name evidence="2" type="ORF">Thi970DRAFT_03883</name>
</gene>
<keyword evidence="3" id="KW-1185">Reference proteome</keyword>
<protein>
    <submittedName>
        <fullName evidence="2">Acetyltransferase (GNAT) family protein</fullName>
    </submittedName>
</protein>
<evidence type="ECO:0000259" key="1">
    <source>
        <dbReference type="PROSITE" id="PS51186"/>
    </source>
</evidence>
<dbReference type="STRING" id="631362.Thi970DRAFT_03883"/>